<organism evidence="1 2">
    <name type="scientific">Alteromonas profundi</name>
    <dbReference type="NCBI Taxonomy" id="2696062"/>
    <lineage>
        <taxon>Bacteria</taxon>
        <taxon>Pseudomonadati</taxon>
        <taxon>Pseudomonadota</taxon>
        <taxon>Gammaproteobacteria</taxon>
        <taxon>Alteromonadales</taxon>
        <taxon>Alteromonadaceae</taxon>
        <taxon>Alteromonas/Salinimonas group</taxon>
        <taxon>Alteromonas</taxon>
    </lineage>
</organism>
<proteinExistence type="predicted"/>
<dbReference type="Gene3D" id="1.10.10.10">
    <property type="entry name" value="Winged helix-like DNA-binding domain superfamily/Winged helix DNA-binding domain"/>
    <property type="match status" value="1"/>
</dbReference>
<dbReference type="Proteomes" id="UP000470213">
    <property type="component" value="Unassembled WGS sequence"/>
</dbReference>
<dbReference type="InterPro" id="IPR036388">
    <property type="entry name" value="WH-like_DNA-bd_sf"/>
</dbReference>
<protein>
    <recommendedName>
        <fullName evidence="3">Methylated-DNA-[protein]-cysteine S-methyltransferase DNA binding domain-containing protein</fullName>
    </recommendedName>
</protein>
<evidence type="ECO:0008006" key="3">
    <source>
        <dbReference type="Google" id="ProtNLM"/>
    </source>
</evidence>
<sequence length="99" mass="10719">MNWEDTLIKIQNDVPPGKVTTYKEIALWAFGNPMGTQAVTAMLKAAVSAEPTNALLTNRVIPESGKLADPNGQVSQLLDEGVPMHNGVVDMKRASIVRF</sequence>
<name>A0A7X5LP54_9ALTE</name>
<dbReference type="AlphaFoldDB" id="A0A7X5LP54"/>
<accession>A0A7X5LP54</accession>
<dbReference type="EMBL" id="JAAAWN010000033">
    <property type="protein sequence ID" value="NDV92992.1"/>
    <property type="molecule type" value="Genomic_DNA"/>
</dbReference>
<evidence type="ECO:0000313" key="2">
    <source>
        <dbReference type="Proteomes" id="UP000470213"/>
    </source>
</evidence>
<keyword evidence="2" id="KW-1185">Reference proteome</keyword>
<evidence type="ECO:0000313" key="1">
    <source>
        <dbReference type="EMBL" id="NDV92992.1"/>
    </source>
</evidence>
<gene>
    <name evidence="1" type="ORF">GTH32_17630</name>
</gene>
<dbReference type="SUPFAM" id="SSF46767">
    <property type="entry name" value="Methylated DNA-protein cysteine methyltransferase, C-terminal domain"/>
    <property type="match status" value="1"/>
</dbReference>
<dbReference type="RefSeq" id="WP_163088245.1">
    <property type="nucleotide sequence ID" value="NZ_JAAAWN010000033.1"/>
</dbReference>
<reference evidence="1 2" key="1">
    <citation type="submission" date="2020-01" db="EMBL/GenBank/DDBJ databases">
        <authorList>
            <person name="Chen J."/>
            <person name="Zhu S."/>
            <person name="Yang J."/>
        </authorList>
    </citation>
    <scope>NUCLEOTIDE SEQUENCE [LARGE SCALE GENOMIC DNA]</scope>
    <source>
        <strain evidence="1 2">345S023</strain>
    </source>
</reference>
<comment type="caution">
    <text evidence="1">The sequence shown here is derived from an EMBL/GenBank/DDBJ whole genome shotgun (WGS) entry which is preliminary data.</text>
</comment>
<dbReference type="InterPro" id="IPR036217">
    <property type="entry name" value="MethylDNA_cys_MeTrfase_DNAb"/>
</dbReference>